<dbReference type="EMBL" id="VSSQ01001219">
    <property type="protein sequence ID" value="MPM06323.1"/>
    <property type="molecule type" value="Genomic_DNA"/>
</dbReference>
<proteinExistence type="predicted"/>
<sequence length="59" mass="6665">MYRVKLETGESIELGQNEVLEEDIRCPNCGGQLITNYGAGIECTFCRACDYSDYDYSDI</sequence>
<reference evidence="1" key="1">
    <citation type="submission" date="2019-08" db="EMBL/GenBank/DDBJ databases">
        <authorList>
            <person name="Kucharzyk K."/>
            <person name="Murdoch R.W."/>
            <person name="Higgins S."/>
            <person name="Loffler F."/>
        </authorList>
    </citation>
    <scope>NUCLEOTIDE SEQUENCE</scope>
</reference>
<name>A0A644WW87_9ZZZZ</name>
<evidence type="ECO:0000313" key="1">
    <source>
        <dbReference type="EMBL" id="MPM06323.1"/>
    </source>
</evidence>
<comment type="caution">
    <text evidence="1">The sequence shown here is derived from an EMBL/GenBank/DDBJ whole genome shotgun (WGS) entry which is preliminary data.</text>
</comment>
<protein>
    <submittedName>
        <fullName evidence="1">Uncharacterized protein</fullName>
    </submittedName>
</protein>
<accession>A0A644WW87</accession>
<gene>
    <name evidence="1" type="ORF">SDC9_52622</name>
</gene>
<organism evidence="1">
    <name type="scientific">bioreactor metagenome</name>
    <dbReference type="NCBI Taxonomy" id="1076179"/>
    <lineage>
        <taxon>unclassified sequences</taxon>
        <taxon>metagenomes</taxon>
        <taxon>ecological metagenomes</taxon>
    </lineage>
</organism>
<dbReference type="AlphaFoldDB" id="A0A644WW87"/>